<keyword evidence="3" id="KW-1185">Reference proteome</keyword>
<dbReference type="Proteomes" id="UP000504606">
    <property type="component" value="Unplaced"/>
</dbReference>
<evidence type="ECO:0000313" key="3">
    <source>
        <dbReference type="Proteomes" id="UP000504606"/>
    </source>
</evidence>
<gene>
    <name evidence="4" type="primary">LOC113210278</name>
</gene>
<dbReference type="AlphaFoldDB" id="A0A9C6TN80"/>
<feature type="region of interest" description="Disordered" evidence="1">
    <location>
        <begin position="147"/>
        <end position="218"/>
    </location>
</feature>
<feature type="compositionally biased region" description="Pro residues" evidence="1">
    <location>
        <begin position="173"/>
        <end position="184"/>
    </location>
</feature>
<feature type="region of interest" description="Disordered" evidence="1">
    <location>
        <begin position="282"/>
        <end position="344"/>
    </location>
</feature>
<dbReference type="KEGG" id="foc:113210278"/>
<dbReference type="OrthoDB" id="10664423at2759"/>
<name>A0A9C6TN80_FRAOC</name>
<dbReference type="RefSeq" id="XP_052119636.1">
    <property type="nucleotide sequence ID" value="XM_052263676.1"/>
</dbReference>
<accession>A0A9C6TN80</accession>
<protein>
    <submittedName>
        <fullName evidence="4">Uncharacterized protein LOC113210278</fullName>
    </submittedName>
</protein>
<feature type="compositionally biased region" description="Low complexity" evidence="1">
    <location>
        <begin position="147"/>
        <end position="160"/>
    </location>
</feature>
<reference evidence="4" key="1">
    <citation type="submission" date="2025-08" db="UniProtKB">
        <authorList>
            <consortium name="RefSeq"/>
        </authorList>
    </citation>
    <scope>IDENTIFICATION</scope>
    <source>
        <tissue evidence="4">Whole organism</tissue>
    </source>
</reference>
<proteinExistence type="predicted"/>
<feature type="compositionally biased region" description="Low complexity" evidence="1">
    <location>
        <begin position="185"/>
        <end position="207"/>
    </location>
</feature>
<keyword evidence="2" id="KW-0732">Signal</keyword>
<evidence type="ECO:0000256" key="2">
    <source>
        <dbReference type="SAM" id="SignalP"/>
    </source>
</evidence>
<dbReference type="PROSITE" id="PS51257">
    <property type="entry name" value="PROKAR_LIPOPROTEIN"/>
    <property type="match status" value="1"/>
</dbReference>
<dbReference type="GeneID" id="113210278"/>
<evidence type="ECO:0000313" key="4">
    <source>
        <dbReference type="RefSeq" id="XP_052119636.1"/>
    </source>
</evidence>
<feature type="chain" id="PRO_5039479324" evidence="2">
    <location>
        <begin position="24"/>
        <end position="377"/>
    </location>
</feature>
<feature type="compositionally biased region" description="Polar residues" evidence="1">
    <location>
        <begin position="282"/>
        <end position="293"/>
    </location>
</feature>
<feature type="signal peptide" evidence="2">
    <location>
        <begin position="1"/>
        <end position="23"/>
    </location>
</feature>
<organism evidence="3 4">
    <name type="scientific">Frankliniella occidentalis</name>
    <name type="common">Western flower thrips</name>
    <name type="synonym">Euthrips occidentalis</name>
    <dbReference type="NCBI Taxonomy" id="133901"/>
    <lineage>
        <taxon>Eukaryota</taxon>
        <taxon>Metazoa</taxon>
        <taxon>Ecdysozoa</taxon>
        <taxon>Arthropoda</taxon>
        <taxon>Hexapoda</taxon>
        <taxon>Insecta</taxon>
        <taxon>Pterygota</taxon>
        <taxon>Neoptera</taxon>
        <taxon>Paraneoptera</taxon>
        <taxon>Thysanoptera</taxon>
        <taxon>Terebrantia</taxon>
        <taxon>Thripoidea</taxon>
        <taxon>Thripidae</taxon>
        <taxon>Frankliniella</taxon>
    </lineage>
</organism>
<evidence type="ECO:0000256" key="1">
    <source>
        <dbReference type="SAM" id="MobiDB-lite"/>
    </source>
</evidence>
<sequence length="377" mass="38534">MAKTRRLSLVMALTALSAACCLGSPLAPELPVEAPARQSLQDVLASAPETFRVDVQQLDSGEHELGVRDEVRVGEAGATGDEKQLSPATQSFLSTLGTALGPIVGAIVGPLLSNIGQNLSAGSGAQAIAQLQQAAAAVAAQQQGAAASEAAPAPAHAATSSPPPATPAEVSVTPPPPPPRPARPGRPTARPGRPGARPSPAATTAAPSLPPKTSAPPKQSFDAFVLDVPGRGPFLFLMTPNVTAAEQTAAIQQAQQQAAQLLAVNGQSSPIGAVASLMGTVPTTPRPQVTKPTSVGPLPVRPFGTTPSPLPSYHSLIDTDDDQDQQQGGEEVAVADTEGENDHDVVEHVYLGEDATKEGDSDYSAQSFLERLFPEMT</sequence>